<protein>
    <submittedName>
        <fullName evidence="5">F-box domain-containing protein</fullName>
    </submittedName>
</protein>
<feature type="domain" description="F-box" evidence="3">
    <location>
        <begin position="45"/>
        <end position="92"/>
    </location>
</feature>
<name>A0A914XC39_9BILA</name>
<dbReference type="Proteomes" id="UP000887566">
    <property type="component" value="Unplaced"/>
</dbReference>
<keyword evidence="4" id="KW-1185">Reference proteome</keyword>
<reference evidence="5" key="1">
    <citation type="submission" date="2022-11" db="UniProtKB">
        <authorList>
            <consortium name="WormBaseParasite"/>
        </authorList>
    </citation>
    <scope>IDENTIFICATION</scope>
</reference>
<dbReference type="AlphaFoldDB" id="A0A914XC39"/>
<evidence type="ECO:0000256" key="2">
    <source>
        <dbReference type="SAM" id="MobiDB-lite"/>
    </source>
</evidence>
<proteinExistence type="predicted"/>
<keyword evidence="1" id="KW-0175">Coiled coil</keyword>
<dbReference type="PROSITE" id="PS50181">
    <property type="entry name" value="FBOX"/>
    <property type="match status" value="1"/>
</dbReference>
<accession>A0A914XC39</accession>
<evidence type="ECO:0000259" key="3">
    <source>
        <dbReference type="PROSITE" id="PS50181"/>
    </source>
</evidence>
<dbReference type="SUPFAM" id="SSF81383">
    <property type="entry name" value="F-box domain"/>
    <property type="match status" value="1"/>
</dbReference>
<dbReference type="InterPro" id="IPR001810">
    <property type="entry name" value="F-box_dom"/>
</dbReference>
<sequence>MPMAAFETENARLQAENDQLRCALADIRGQIACGQLTGKLPDNFLEQFSQLPDRPLEQVLRFLPAYQVAQMRLVSRKFNQLIKKCSKTMPKKERRGSLLFKRNHAGKLTAELFNSCGSKTSETTLTGNEVTLSELLRLICFKGLMYFGKGLSAADEMLDQLSKAWLTIRPEVVVFSGDLSQTSKYSLRAFLMKVEPSVERLHFQYASNIGHNLLSDDVICAAGRLNGLMVVPVYAGLALGSVDTSDSINIGDDTLLSMADTGGVRVSSYFFGLGCLGITSRGILSFVKKWMNKWMKNGRPDAGANTPNFIIQSEWNFCQLTFYKCANVTPAAIEEVCGDLLKKENIARIYGGEMSDRVLYSTQCQSSKCRLEIRFNSDLFPSHFVKEPKSGVSIHYLIYGLLDPDMDDEDEDDDGDDEIDVDDYDGYDSMDYPEDSVF</sequence>
<evidence type="ECO:0000313" key="4">
    <source>
        <dbReference type="Proteomes" id="UP000887566"/>
    </source>
</evidence>
<evidence type="ECO:0000256" key="1">
    <source>
        <dbReference type="SAM" id="Coils"/>
    </source>
</evidence>
<dbReference type="CDD" id="cd09917">
    <property type="entry name" value="F-box_SF"/>
    <property type="match status" value="1"/>
</dbReference>
<feature type="region of interest" description="Disordered" evidence="2">
    <location>
        <begin position="405"/>
        <end position="438"/>
    </location>
</feature>
<organism evidence="4 5">
    <name type="scientific">Plectus sambesii</name>
    <dbReference type="NCBI Taxonomy" id="2011161"/>
    <lineage>
        <taxon>Eukaryota</taxon>
        <taxon>Metazoa</taxon>
        <taxon>Ecdysozoa</taxon>
        <taxon>Nematoda</taxon>
        <taxon>Chromadorea</taxon>
        <taxon>Plectida</taxon>
        <taxon>Plectina</taxon>
        <taxon>Plectoidea</taxon>
        <taxon>Plectidae</taxon>
        <taxon>Plectus</taxon>
    </lineage>
</organism>
<dbReference type="Pfam" id="PF00646">
    <property type="entry name" value="F-box"/>
    <property type="match status" value="1"/>
</dbReference>
<feature type="coiled-coil region" evidence="1">
    <location>
        <begin position="3"/>
        <end position="30"/>
    </location>
</feature>
<evidence type="ECO:0000313" key="5">
    <source>
        <dbReference type="WBParaSite" id="PSAMB.scaffold7784size7115.g30521.t1"/>
    </source>
</evidence>
<dbReference type="WBParaSite" id="PSAMB.scaffold7784size7115.g30521.t1">
    <property type="protein sequence ID" value="PSAMB.scaffold7784size7115.g30521.t1"/>
    <property type="gene ID" value="PSAMB.scaffold7784size7115.g30521"/>
</dbReference>
<dbReference type="InterPro" id="IPR036047">
    <property type="entry name" value="F-box-like_dom_sf"/>
</dbReference>